<protein>
    <submittedName>
        <fullName evidence="2">Uncharacterized protein</fullName>
    </submittedName>
</protein>
<evidence type="ECO:0000256" key="1">
    <source>
        <dbReference type="SAM" id="Phobius"/>
    </source>
</evidence>
<dbReference type="EMBL" id="JAIULA010000054">
    <property type="protein sequence ID" value="MCP0888110.1"/>
    <property type="molecule type" value="Genomic_DNA"/>
</dbReference>
<name>A0A9X2FN17_9LACO</name>
<gene>
    <name evidence="2" type="ORF">LB941_12350</name>
</gene>
<keyword evidence="1" id="KW-0472">Membrane</keyword>
<keyword evidence="1" id="KW-1133">Transmembrane helix</keyword>
<proteinExistence type="predicted"/>
<feature type="transmembrane region" description="Helical" evidence="1">
    <location>
        <begin position="7"/>
        <end position="25"/>
    </location>
</feature>
<dbReference type="Proteomes" id="UP001139006">
    <property type="component" value="Unassembled WGS sequence"/>
</dbReference>
<feature type="non-terminal residue" evidence="2">
    <location>
        <position position="68"/>
    </location>
</feature>
<sequence length="68" mass="7301">MTILNGALGNYLFLFSSLYAAGYYGHSQLIVKFYLPYILGIMIAPKVGSLLGGINKKFALIGILSGLT</sequence>
<evidence type="ECO:0000313" key="2">
    <source>
        <dbReference type="EMBL" id="MCP0888110.1"/>
    </source>
</evidence>
<organism evidence="2 3">
    <name type="scientific">Ligilactobacillus ubinensis</name>
    <dbReference type="NCBI Taxonomy" id="2876789"/>
    <lineage>
        <taxon>Bacteria</taxon>
        <taxon>Bacillati</taxon>
        <taxon>Bacillota</taxon>
        <taxon>Bacilli</taxon>
        <taxon>Lactobacillales</taxon>
        <taxon>Lactobacillaceae</taxon>
        <taxon>Ligilactobacillus</taxon>
    </lineage>
</organism>
<keyword evidence="3" id="KW-1185">Reference proteome</keyword>
<evidence type="ECO:0000313" key="3">
    <source>
        <dbReference type="Proteomes" id="UP001139006"/>
    </source>
</evidence>
<reference evidence="2 3" key="1">
    <citation type="journal article" date="2023" name="Int. J. Syst. Evol. Microbiol.">
        <title>Ligilactobacillus ubinensis sp. nov., a novel species isolated from the wild ferment of a durian fruit (Durio zibethinus).</title>
        <authorList>
            <person name="Heng Y.C."/>
            <person name="Menon N."/>
            <person name="Chen B."/>
            <person name="Loo B.Z.L."/>
            <person name="Wong G.W.J."/>
            <person name="Lim A.C.H."/>
            <person name="Silvaraju S."/>
            <person name="Kittelmann S."/>
        </authorList>
    </citation>
    <scope>NUCLEOTIDE SEQUENCE [LARGE SCALE GENOMIC DNA]</scope>
    <source>
        <strain evidence="2 3">WILCCON 0076</strain>
    </source>
</reference>
<dbReference type="AlphaFoldDB" id="A0A9X2FN17"/>
<comment type="caution">
    <text evidence="2">The sequence shown here is derived from an EMBL/GenBank/DDBJ whole genome shotgun (WGS) entry which is preliminary data.</text>
</comment>
<keyword evidence="1" id="KW-0812">Transmembrane</keyword>
<feature type="transmembrane region" description="Helical" evidence="1">
    <location>
        <begin position="37"/>
        <end position="54"/>
    </location>
</feature>
<accession>A0A9X2FN17</accession>